<organism evidence="1 2">
    <name type="scientific">Gulo gulo</name>
    <name type="common">Wolverine</name>
    <name type="synonym">Gluton</name>
    <dbReference type="NCBI Taxonomy" id="48420"/>
    <lineage>
        <taxon>Eukaryota</taxon>
        <taxon>Metazoa</taxon>
        <taxon>Chordata</taxon>
        <taxon>Craniata</taxon>
        <taxon>Vertebrata</taxon>
        <taxon>Euteleostomi</taxon>
        <taxon>Mammalia</taxon>
        <taxon>Eutheria</taxon>
        <taxon>Laurasiatheria</taxon>
        <taxon>Carnivora</taxon>
        <taxon>Caniformia</taxon>
        <taxon>Musteloidea</taxon>
        <taxon>Mustelidae</taxon>
        <taxon>Guloninae</taxon>
        <taxon>Gulo</taxon>
    </lineage>
</organism>
<proteinExistence type="predicted"/>
<gene>
    <name evidence="1" type="ORF">BN2614_LOCUS3</name>
</gene>
<feature type="non-terminal residue" evidence="1">
    <location>
        <position position="1"/>
    </location>
</feature>
<comment type="caution">
    <text evidence="1">The sequence shown here is derived from an EMBL/GenBank/DDBJ whole genome shotgun (WGS) entry which is preliminary data.</text>
</comment>
<accession>A0A9X9LIP8</accession>
<dbReference type="EMBL" id="CYRY02004744">
    <property type="protein sequence ID" value="VCW69224.1"/>
    <property type="molecule type" value="Genomic_DNA"/>
</dbReference>
<dbReference type="Proteomes" id="UP000269945">
    <property type="component" value="Unassembled WGS sequence"/>
</dbReference>
<keyword evidence="2" id="KW-1185">Reference proteome</keyword>
<evidence type="ECO:0000313" key="2">
    <source>
        <dbReference type="Proteomes" id="UP000269945"/>
    </source>
</evidence>
<name>A0A9X9LIP8_GULGU</name>
<evidence type="ECO:0000313" key="1">
    <source>
        <dbReference type="EMBL" id="VCW69224.1"/>
    </source>
</evidence>
<protein>
    <submittedName>
        <fullName evidence="1">Uncharacterized protein</fullName>
    </submittedName>
</protein>
<sequence length="96" mass="10539">SCRPGRPCQSADLCSVLAQPKRPNSGAWTTDTVSRLTLWLPPALLLWEQRLRRIAARTQSLSRARCAGSAETPARSRPALRHPSGWAWTARCTSAS</sequence>
<reference evidence="1 2" key="1">
    <citation type="submission" date="2018-10" db="EMBL/GenBank/DDBJ databases">
        <authorList>
            <person name="Ekblom R."/>
            <person name="Jareborg N."/>
        </authorList>
    </citation>
    <scope>NUCLEOTIDE SEQUENCE [LARGE SCALE GENOMIC DNA]</scope>
    <source>
        <tissue evidence="1">Muscle</tissue>
    </source>
</reference>
<dbReference type="AlphaFoldDB" id="A0A9X9LIP8"/>
<feature type="non-terminal residue" evidence="1">
    <location>
        <position position="96"/>
    </location>
</feature>